<reference evidence="4" key="1">
    <citation type="submission" date="2017-05" db="EMBL/GenBank/DDBJ databases">
        <title>Complete and WGS of Bordetella genogroups.</title>
        <authorList>
            <person name="Spilker T."/>
            <person name="Lipuma J."/>
        </authorList>
    </citation>
    <scope>NUCLEOTIDE SEQUENCE [LARGE SCALE GENOMIC DNA]</scope>
    <source>
        <strain evidence="4">AU8856</strain>
    </source>
</reference>
<dbReference type="AlphaFoldDB" id="A0A261UDC9"/>
<protein>
    <recommendedName>
        <fullName evidence="2">Restriction endonuclease type II-like domain-containing protein</fullName>
    </recommendedName>
</protein>
<feature type="domain" description="Restriction endonuclease type II-like" evidence="2">
    <location>
        <begin position="110"/>
        <end position="181"/>
    </location>
</feature>
<organism evidence="3 4">
    <name type="scientific">Bordetella genomosp. 11</name>
    <dbReference type="NCBI Taxonomy" id="1416808"/>
    <lineage>
        <taxon>Bacteria</taxon>
        <taxon>Pseudomonadati</taxon>
        <taxon>Pseudomonadota</taxon>
        <taxon>Betaproteobacteria</taxon>
        <taxon>Burkholderiales</taxon>
        <taxon>Alcaligenaceae</taxon>
        <taxon>Bordetella</taxon>
    </lineage>
</organism>
<proteinExistence type="predicted"/>
<dbReference type="SUPFAM" id="SSF52980">
    <property type="entry name" value="Restriction endonuclease-like"/>
    <property type="match status" value="1"/>
</dbReference>
<sequence length="225" mass="26509">MPRTAEKHGRPQRHARHQLDRHRRREGIRSMNPIRVGDDLPRWAQRLVELMDYPVDQVQATQNWRRRLGLIRRAYGQFQRRVDAGMASWMEFDPYIVGDWASILTPIELAVWENIRRRGLPMWPQLPVGRFFVDFGNPVKRVAIECDGAAYHDARRDGIRDAELARDGWLVYRIPGWQCMRDWDLPAGYEDWDHETYAAYVAEQRSQTADPIMEAVASHFPEFAK</sequence>
<evidence type="ECO:0000313" key="4">
    <source>
        <dbReference type="Proteomes" id="UP000215767"/>
    </source>
</evidence>
<dbReference type="Pfam" id="PF18741">
    <property type="entry name" value="MTES_1575"/>
    <property type="match status" value="1"/>
</dbReference>
<gene>
    <name evidence="3" type="ORF">CAL28_10595</name>
</gene>
<evidence type="ECO:0000313" key="3">
    <source>
        <dbReference type="EMBL" id="OZI59928.1"/>
    </source>
</evidence>
<evidence type="ECO:0000259" key="2">
    <source>
        <dbReference type="Pfam" id="PF18741"/>
    </source>
</evidence>
<keyword evidence="4" id="KW-1185">Reference proteome</keyword>
<dbReference type="EMBL" id="NEVS01000004">
    <property type="protein sequence ID" value="OZI59928.1"/>
    <property type="molecule type" value="Genomic_DNA"/>
</dbReference>
<dbReference type="InterPro" id="IPR011335">
    <property type="entry name" value="Restrct_endonuc-II-like"/>
</dbReference>
<name>A0A261UDC9_9BORD</name>
<comment type="caution">
    <text evidence="3">The sequence shown here is derived from an EMBL/GenBank/DDBJ whole genome shotgun (WGS) entry which is preliminary data.</text>
</comment>
<dbReference type="InterPro" id="IPR049468">
    <property type="entry name" value="Restrct_endonuc-II-like_dom"/>
</dbReference>
<feature type="region of interest" description="Disordered" evidence="1">
    <location>
        <begin position="1"/>
        <end position="24"/>
    </location>
</feature>
<evidence type="ECO:0000256" key="1">
    <source>
        <dbReference type="SAM" id="MobiDB-lite"/>
    </source>
</evidence>
<dbReference type="Gene3D" id="3.40.960.10">
    <property type="entry name" value="VSR Endonuclease"/>
    <property type="match status" value="1"/>
</dbReference>
<feature type="compositionally biased region" description="Basic residues" evidence="1">
    <location>
        <begin position="10"/>
        <end position="24"/>
    </location>
</feature>
<accession>A0A261UDC9</accession>
<dbReference type="Proteomes" id="UP000215767">
    <property type="component" value="Unassembled WGS sequence"/>
</dbReference>
<dbReference type="OrthoDB" id="9798754at2"/>